<evidence type="ECO:0000313" key="2">
    <source>
        <dbReference type="Proteomes" id="UP000183832"/>
    </source>
</evidence>
<gene>
    <name evidence="1" type="ORF">CLUMA_CG008086</name>
</gene>
<evidence type="ECO:0000313" key="1">
    <source>
        <dbReference type="EMBL" id="CRK94586.1"/>
    </source>
</evidence>
<protein>
    <submittedName>
        <fullName evidence="1">CLUMA_CG008086, isoform A</fullName>
    </submittedName>
</protein>
<proteinExistence type="predicted"/>
<name>A0A1J1I4A4_9DIPT</name>
<sequence>MLQVLSSCSFTSSEKSKLNDLKKIFLPPFIYSTTHTVLHANFSSHLSKLKKCFEGNLISCLNELSLNSCNCLKNISQSVLKLKSLWSEISKPASVTKI</sequence>
<dbReference type="AlphaFoldDB" id="A0A1J1I4A4"/>
<organism evidence="1 2">
    <name type="scientific">Clunio marinus</name>
    <dbReference type="NCBI Taxonomy" id="568069"/>
    <lineage>
        <taxon>Eukaryota</taxon>
        <taxon>Metazoa</taxon>
        <taxon>Ecdysozoa</taxon>
        <taxon>Arthropoda</taxon>
        <taxon>Hexapoda</taxon>
        <taxon>Insecta</taxon>
        <taxon>Pterygota</taxon>
        <taxon>Neoptera</taxon>
        <taxon>Endopterygota</taxon>
        <taxon>Diptera</taxon>
        <taxon>Nematocera</taxon>
        <taxon>Chironomoidea</taxon>
        <taxon>Chironomidae</taxon>
        <taxon>Clunio</taxon>
    </lineage>
</organism>
<dbReference type="Proteomes" id="UP000183832">
    <property type="component" value="Unassembled WGS sequence"/>
</dbReference>
<dbReference type="EMBL" id="CVRI01000039">
    <property type="protein sequence ID" value="CRK94586.1"/>
    <property type="molecule type" value="Genomic_DNA"/>
</dbReference>
<reference evidence="1 2" key="1">
    <citation type="submission" date="2015-04" db="EMBL/GenBank/DDBJ databases">
        <authorList>
            <person name="Syromyatnikov M.Y."/>
            <person name="Popov V.N."/>
        </authorList>
    </citation>
    <scope>NUCLEOTIDE SEQUENCE [LARGE SCALE GENOMIC DNA]</scope>
</reference>
<keyword evidence="2" id="KW-1185">Reference proteome</keyword>
<accession>A0A1J1I4A4</accession>